<dbReference type="AlphaFoldDB" id="A0AA38WMY0"/>
<reference evidence="1" key="1">
    <citation type="submission" date="2023-03" db="EMBL/GenBank/DDBJ databases">
        <title>Chromosome-scale reference genome and RAD-based genetic map of yellow starthistle (Centaurea solstitialis) reveal putative structural variation and QTLs associated with invader traits.</title>
        <authorList>
            <person name="Reatini B."/>
            <person name="Cang F.A."/>
            <person name="Jiang Q."/>
            <person name="Mckibben M.T.W."/>
            <person name="Barker M.S."/>
            <person name="Rieseberg L.H."/>
            <person name="Dlugosch K.M."/>
        </authorList>
    </citation>
    <scope>NUCLEOTIDE SEQUENCE</scope>
    <source>
        <strain evidence="1">CAN-66</strain>
        <tissue evidence="1">Leaf</tissue>
    </source>
</reference>
<dbReference type="EMBL" id="JARYMX010000001">
    <property type="protein sequence ID" value="KAJ9567167.1"/>
    <property type="molecule type" value="Genomic_DNA"/>
</dbReference>
<gene>
    <name evidence="1" type="ORF">OSB04_003133</name>
</gene>
<evidence type="ECO:0000313" key="2">
    <source>
        <dbReference type="Proteomes" id="UP001172457"/>
    </source>
</evidence>
<comment type="caution">
    <text evidence="1">The sequence shown here is derived from an EMBL/GenBank/DDBJ whole genome shotgun (WGS) entry which is preliminary data.</text>
</comment>
<proteinExistence type="predicted"/>
<dbReference type="PANTHER" id="PTHR46148">
    <property type="entry name" value="CHROMO DOMAIN-CONTAINING PROTEIN"/>
    <property type="match status" value="1"/>
</dbReference>
<dbReference type="PANTHER" id="PTHR46148:SF57">
    <property type="entry name" value="OS12G0499874 PROTEIN"/>
    <property type="match status" value="1"/>
</dbReference>
<sequence>MDKASVLFRRWKVCVGRVFLIFGDSWNMYLPLAEFRIYIKYFTGGNAEPDLWGEVGQRVPGSTEMVQKTTENLQKIREQRLQTAPNRQKSYADRRRSDLEFQVAYRLELPEILGQIHNTFHMSQSRKCLVGGTMHIPLDDMHPDESLNYVERPVEVLKRKEKRLLKNTNREGSVAASKGFRVDLGARSRVVRGEPLLVDVLTWVASRQDLEVCDHKSTNKGEKA</sequence>
<accession>A0AA38WMY0</accession>
<name>A0AA38WMY0_9ASTR</name>
<dbReference type="Proteomes" id="UP001172457">
    <property type="component" value="Chromosome 1"/>
</dbReference>
<keyword evidence="2" id="KW-1185">Reference proteome</keyword>
<protein>
    <submittedName>
        <fullName evidence="1">Uncharacterized protein</fullName>
    </submittedName>
</protein>
<evidence type="ECO:0000313" key="1">
    <source>
        <dbReference type="EMBL" id="KAJ9567167.1"/>
    </source>
</evidence>
<organism evidence="1 2">
    <name type="scientific">Centaurea solstitialis</name>
    <name type="common">yellow star-thistle</name>
    <dbReference type="NCBI Taxonomy" id="347529"/>
    <lineage>
        <taxon>Eukaryota</taxon>
        <taxon>Viridiplantae</taxon>
        <taxon>Streptophyta</taxon>
        <taxon>Embryophyta</taxon>
        <taxon>Tracheophyta</taxon>
        <taxon>Spermatophyta</taxon>
        <taxon>Magnoliopsida</taxon>
        <taxon>eudicotyledons</taxon>
        <taxon>Gunneridae</taxon>
        <taxon>Pentapetalae</taxon>
        <taxon>asterids</taxon>
        <taxon>campanulids</taxon>
        <taxon>Asterales</taxon>
        <taxon>Asteraceae</taxon>
        <taxon>Carduoideae</taxon>
        <taxon>Cardueae</taxon>
        <taxon>Centaureinae</taxon>
        <taxon>Centaurea</taxon>
    </lineage>
</organism>